<evidence type="ECO:0000313" key="2">
    <source>
        <dbReference type="EMBL" id="SKA70261.1"/>
    </source>
</evidence>
<dbReference type="GO" id="GO:0000156">
    <property type="term" value="F:phosphorelay response regulator activity"/>
    <property type="evidence" value="ECO:0007669"/>
    <property type="project" value="InterPro"/>
</dbReference>
<keyword evidence="3" id="KW-1185">Reference proteome</keyword>
<feature type="domain" description="HTH LytTR-type" evidence="1">
    <location>
        <begin position="44"/>
        <end position="148"/>
    </location>
</feature>
<evidence type="ECO:0000313" key="3">
    <source>
        <dbReference type="Proteomes" id="UP000190814"/>
    </source>
</evidence>
<dbReference type="RefSeq" id="WP_078766826.1">
    <property type="nucleotide sequence ID" value="NZ_FUXZ01000013.1"/>
</dbReference>
<dbReference type="PROSITE" id="PS50930">
    <property type="entry name" value="HTH_LYTTR"/>
    <property type="match status" value="1"/>
</dbReference>
<sequence>MKITIEIDENCIEDEVIIRCREVNESISKLNKMIADVSKKDRKLTLYKQEKEFYIEVSEILFFESESDGVRAHTKDDVFIAKYKLYELENILPSEFCRISKSTIVNAMKIYAITRNITASSLVEFENTNKKVYASRSYYKNLKEIMNEKR</sequence>
<dbReference type="InterPro" id="IPR046947">
    <property type="entry name" value="LytR-like"/>
</dbReference>
<proteinExistence type="predicted"/>
<name>A0A1T4W0K5_9FIRM</name>
<dbReference type="InterPro" id="IPR007492">
    <property type="entry name" value="LytTR_DNA-bd_dom"/>
</dbReference>
<dbReference type="Proteomes" id="UP000190814">
    <property type="component" value="Unassembled WGS sequence"/>
</dbReference>
<dbReference type="SMART" id="SM00850">
    <property type="entry name" value="LytTR"/>
    <property type="match status" value="1"/>
</dbReference>
<dbReference type="Pfam" id="PF04397">
    <property type="entry name" value="LytTR"/>
    <property type="match status" value="1"/>
</dbReference>
<accession>A0A1T4W0K5</accession>
<dbReference type="GO" id="GO:0003677">
    <property type="term" value="F:DNA binding"/>
    <property type="evidence" value="ECO:0007669"/>
    <property type="project" value="InterPro"/>
</dbReference>
<reference evidence="2 3" key="1">
    <citation type="submission" date="2017-02" db="EMBL/GenBank/DDBJ databases">
        <authorList>
            <person name="Peterson S.W."/>
        </authorList>
    </citation>
    <scope>NUCLEOTIDE SEQUENCE [LARGE SCALE GENOMIC DNA]</scope>
    <source>
        <strain evidence="2 3">ATCC 35992</strain>
    </source>
</reference>
<dbReference type="PANTHER" id="PTHR37299">
    <property type="entry name" value="TRANSCRIPTIONAL REGULATOR-RELATED"/>
    <property type="match status" value="1"/>
</dbReference>
<organism evidence="2 3">
    <name type="scientific">Eubacterium uniforme</name>
    <dbReference type="NCBI Taxonomy" id="39495"/>
    <lineage>
        <taxon>Bacteria</taxon>
        <taxon>Bacillati</taxon>
        <taxon>Bacillota</taxon>
        <taxon>Clostridia</taxon>
        <taxon>Eubacteriales</taxon>
        <taxon>Eubacteriaceae</taxon>
        <taxon>Eubacterium</taxon>
    </lineage>
</organism>
<dbReference type="EMBL" id="FUXZ01000013">
    <property type="protein sequence ID" value="SKA70261.1"/>
    <property type="molecule type" value="Genomic_DNA"/>
</dbReference>
<dbReference type="PANTHER" id="PTHR37299:SF4">
    <property type="entry name" value="TRANSCRIPTIONAL REGULATOR"/>
    <property type="match status" value="1"/>
</dbReference>
<evidence type="ECO:0000259" key="1">
    <source>
        <dbReference type="PROSITE" id="PS50930"/>
    </source>
</evidence>
<dbReference type="Gene3D" id="2.40.50.1020">
    <property type="entry name" value="LytTr DNA-binding domain"/>
    <property type="match status" value="1"/>
</dbReference>
<dbReference type="STRING" id="39495.SAMN02745111_01988"/>
<protein>
    <submittedName>
        <fullName evidence="2">Transcriptional regulator, LytTR family</fullName>
    </submittedName>
</protein>
<dbReference type="OrthoDB" id="9808614at2"/>
<gene>
    <name evidence="2" type="ORF">SAMN02745111_01988</name>
</gene>
<dbReference type="AlphaFoldDB" id="A0A1T4W0K5"/>